<keyword evidence="7" id="KW-1185">Reference proteome</keyword>
<reference evidence="7" key="1">
    <citation type="journal article" date="2019" name="Int. J. Syst. Evol. Microbiol.">
        <title>The Global Catalogue of Microorganisms (GCM) 10K type strain sequencing project: providing services to taxonomists for standard genome sequencing and annotation.</title>
        <authorList>
            <consortium name="The Broad Institute Genomics Platform"/>
            <consortium name="The Broad Institute Genome Sequencing Center for Infectious Disease"/>
            <person name="Wu L."/>
            <person name="Ma J."/>
        </authorList>
    </citation>
    <scope>NUCLEOTIDE SEQUENCE [LARGE SCALE GENOMIC DNA]</scope>
    <source>
        <strain evidence="7">DT43</strain>
    </source>
</reference>
<dbReference type="Proteomes" id="UP001596012">
    <property type="component" value="Unassembled WGS sequence"/>
</dbReference>
<evidence type="ECO:0000313" key="6">
    <source>
        <dbReference type="EMBL" id="MFC4468715.1"/>
    </source>
</evidence>
<dbReference type="Gene3D" id="3.40.190.10">
    <property type="entry name" value="Periplasmic binding protein-like II"/>
    <property type="match status" value="2"/>
</dbReference>
<dbReference type="Gene3D" id="1.10.10.10">
    <property type="entry name" value="Winged helix-like DNA-binding domain superfamily/Winged helix DNA-binding domain"/>
    <property type="match status" value="1"/>
</dbReference>
<evidence type="ECO:0000259" key="5">
    <source>
        <dbReference type="PROSITE" id="PS50931"/>
    </source>
</evidence>
<evidence type="ECO:0000256" key="1">
    <source>
        <dbReference type="ARBA" id="ARBA00009437"/>
    </source>
</evidence>
<dbReference type="PANTHER" id="PTHR30126">
    <property type="entry name" value="HTH-TYPE TRANSCRIPTIONAL REGULATOR"/>
    <property type="match status" value="1"/>
</dbReference>
<organism evidence="6 7">
    <name type="scientific">Streptomyces xiangluensis</name>
    <dbReference type="NCBI Taxonomy" id="2665720"/>
    <lineage>
        <taxon>Bacteria</taxon>
        <taxon>Bacillati</taxon>
        <taxon>Actinomycetota</taxon>
        <taxon>Actinomycetes</taxon>
        <taxon>Kitasatosporales</taxon>
        <taxon>Streptomycetaceae</taxon>
        <taxon>Streptomyces</taxon>
    </lineage>
</organism>
<keyword evidence="3" id="KW-0238">DNA-binding</keyword>
<dbReference type="InterPro" id="IPR000847">
    <property type="entry name" value="LysR_HTH_N"/>
</dbReference>
<keyword evidence="2" id="KW-0805">Transcription regulation</keyword>
<dbReference type="InterPro" id="IPR005119">
    <property type="entry name" value="LysR_subst-bd"/>
</dbReference>
<keyword evidence="4" id="KW-0804">Transcription</keyword>
<accession>A0ABV8YXA2</accession>
<dbReference type="EMBL" id="JBHSFG010000052">
    <property type="protein sequence ID" value="MFC4468715.1"/>
    <property type="molecule type" value="Genomic_DNA"/>
</dbReference>
<name>A0ABV8YXA2_9ACTN</name>
<dbReference type="RefSeq" id="WP_386346728.1">
    <property type="nucleotide sequence ID" value="NZ_JBHSFG010000052.1"/>
</dbReference>
<comment type="similarity">
    <text evidence="1">Belongs to the LysR transcriptional regulatory family.</text>
</comment>
<gene>
    <name evidence="6" type="ORF">ACFPH6_29995</name>
</gene>
<dbReference type="SUPFAM" id="SSF46785">
    <property type="entry name" value="Winged helix' DNA-binding domain"/>
    <property type="match status" value="1"/>
</dbReference>
<dbReference type="SUPFAM" id="SSF53850">
    <property type="entry name" value="Periplasmic binding protein-like II"/>
    <property type="match status" value="1"/>
</dbReference>
<dbReference type="Pfam" id="PF00126">
    <property type="entry name" value="HTH_1"/>
    <property type="match status" value="1"/>
</dbReference>
<evidence type="ECO:0000313" key="7">
    <source>
        <dbReference type="Proteomes" id="UP001596012"/>
    </source>
</evidence>
<proteinExistence type="inferred from homology"/>
<dbReference type="PROSITE" id="PS50931">
    <property type="entry name" value="HTH_LYSR"/>
    <property type="match status" value="1"/>
</dbReference>
<dbReference type="InterPro" id="IPR036390">
    <property type="entry name" value="WH_DNA-bd_sf"/>
</dbReference>
<dbReference type="PANTHER" id="PTHR30126:SF40">
    <property type="entry name" value="HTH-TYPE TRANSCRIPTIONAL REGULATOR GLTR"/>
    <property type="match status" value="1"/>
</dbReference>
<sequence length="400" mass="43810">MLAETGSARSLAATCRRAHGIAYFHGYYSVGDDWPWSVNRRRKGTANTPAALRSIRAARPDGAPGLRQSRGASMRGSTCFRVRSVISSDESVVTGGDWCVMYDLHRLRLLRELKHRGTLAAVASALSYSPSTISSQLSQLEVEVGVPLLEPMGRRVRLTPAAEMLVGHIEVILDRLEQAEADIARAKTVLEGDLRIATFQTAAKTLVLPAVELLQREHPQLRVHVHQENERTPLRALVAHEYDLVIAEEYPGEPPSALTGLHTQLLLEDPLLLATPPDGEPPQLAALAHLPWVMEPEGNAARRWASAVCRQAGFEPHVRYQSTDLTFHVRLIEAGQAVGFLPKLAWGVHAPTVTLTELTPPNTRRVLIATRTGSHDHPAVVAARVALDRISRSARGLTRS</sequence>
<protein>
    <submittedName>
        <fullName evidence="6">LysR substrate-binding domain-containing protein</fullName>
    </submittedName>
</protein>
<evidence type="ECO:0000256" key="4">
    <source>
        <dbReference type="ARBA" id="ARBA00023163"/>
    </source>
</evidence>
<dbReference type="InterPro" id="IPR036388">
    <property type="entry name" value="WH-like_DNA-bd_sf"/>
</dbReference>
<evidence type="ECO:0000256" key="3">
    <source>
        <dbReference type="ARBA" id="ARBA00023125"/>
    </source>
</evidence>
<comment type="caution">
    <text evidence="6">The sequence shown here is derived from an EMBL/GenBank/DDBJ whole genome shotgun (WGS) entry which is preliminary data.</text>
</comment>
<evidence type="ECO:0000256" key="2">
    <source>
        <dbReference type="ARBA" id="ARBA00023015"/>
    </source>
</evidence>
<feature type="domain" description="HTH lysR-type" evidence="5">
    <location>
        <begin position="102"/>
        <end position="159"/>
    </location>
</feature>
<dbReference type="Pfam" id="PF03466">
    <property type="entry name" value="LysR_substrate"/>
    <property type="match status" value="1"/>
</dbReference>